<keyword evidence="1" id="KW-0812">Transmembrane</keyword>
<dbReference type="EMBL" id="CP041730">
    <property type="protein sequence ID" value="QDQ27246.1"/>
    <property type="molecule type" value="Genomic_DNA"/>
</dbReference>
<dbReference type="KEGG" id="cari:FNU76_13225"/>
<dbReference type="RefSeq" id="WP_144278639.1">
    <property type="nucleotide sequence ID" value="NZ_CP041730.1"/>
</dbReference>
<dbReference type="Proteomes" id="UP000317550">
    <property type="component" value="Chromosome"/>
</dbReference>
<keyword evidence="3" id="KW-1185">Reference proteome</keyword>
<accession>A0A516SGF9</accession>
<dbReference type="OrthoDB" id="9429446at2"/>
<keyword evidence="1" id="KW-0472">Membrane</keyword>
<gene>
    <name evidence="2" type="ORF">FNU76_13225</name>
</gene>
<evidence type="ECO:0000313" key="3">
    <source>
        <dbReference type="Proteomes" id="UP000317550"/>
    </source>
</evidence>
<reference evidence="3" key="1">
    <citation type="submission" date="2019-07" db="EMBL/GenBank/DDBJ databases">
        <title>Chitinimonas sp. nov., isolated from Ny-Alesund, arctica soil.</title>
        <authorList>
            <person name="Xu Q."/>
            <person name="Peng F."/>
        </authorList>
    </citation>
    <scope>NUCLEOTIDE SEQUENCE [LARGE SCALE GENOMIC DNA]</scope>
    <source>
        <strain evidence="3">R3-44</strain>
    </source>
</reference>
<proteinExistence type="predicted"/>
<protein>
    <submittedName>
        <fullName evidence="2">Type II secretion system protein</fullName>
    </submittedName>
</protein>
<feature type="transmembrane region" description="Helical" evidence="1">
    <location>
        <begin position="12"/>
        <end position="35"/>
    </location>
</feature>
<keyword evidence="1" id="KW-1133">Transmembrane helix</keyword>
<organism evidence="2 3">
    <name type="scientific">Chitinimonas arctica</name>
    <dbReference type="NCBI Taxonomy" id="2594795"/>
    <lineage>
        <taxon>Bacteria</taxon>
        <taxon>Pseudomonadati</taxon>
        <taxon>Pseudomonadota</taxon>
        <taxon>Betaproteobacteria</taxon>
        <taxon>Neisseriales</taxon>
        <taxon>Chitinibacteraceae</taxon>
        <taxon>Chitinimonas</taxon>
    </lineage>
</organism>
<evidence type="ECO:0000313" key="2">
    <source>
        <dbReference type="EMBL" id="QDQ27246.1"/>
    </source>
</evidence>
<name>A0A516SGF9_9NEIS</name>
<dbReference type="AlphaFoldDB" id="A0A516SGF9"/>
<evidence type="ECO:0000256" key="1">
    <source>
        <dbReference type="SAM" id="Phobius"/>
    </source>
</evidence>
<sequence length="146" mass="16715">MRRSGKRTGGGFAMIEVLVALVLVTSVGVAIVMWAESGLHSIGRLRLEYERMRAVRMAQDWIRALPEDSKQLKGEAKLGSWKISWERKLISQSAQNGYPRGLGIHDALLYQYQYQVFQADERRPWFSDDAVVLLSRQARTYKAPFQ</sequence>